<feature type="compositionally biased region" description="Polar residues" evidence="2">
    <location>
        <begin position="58"/>
        <end position="74"/>
    </location>
</feature>
<dbReference type="AlphaFoldDB" id="A0A0J8DYH5"/>
<protein>
    <recommendedName>
        <fullName evidence="3">CCHC-type domain-containing protein</fullName>
    </recommendedName>
</protein>
<dbReference type="EMBL" id="KQ090422">
    <property type="protein sequence ID" value="KMS95930.1"/>
    <property type="molecule type" value="Genomic_DNA"/>
</dbReference>
<feature type="region of interest" description="Disordered" evidence="2">
    <location>
        <begin position="53"/>
        <end position="94"/>
    </location>
</feature>
<evidence type="ECO:0000256" key="1">
    <source>
        <dbReference type="PROSITE-ProRule" id="PRU00047"/>
    </source>
</evidence>
<dbReference type="PROSITE" id="PS50158">
    <property type="entry name" value="ZF_CCHC"/>
    <property type="match status" value="1"/>
</dbReference>
<name>A0A0J8DYH5_BETVV</name>
<evidence type="ECO:0000313" key="5">
    <source>
        <dbReference type="Proteomes" id="UP000035740"/>
    </source>
</evidence>
<keyword evidence="1" id="KW-0862">Zinc</keyword>
<feature type="compositionally biased region" description="Basic and acidic residues" evidence="2">
    <location>
        <begin position="76"/>
        <end position="89"/>
    </location>
</feature>
<dbReference type="Pfam" id="PF00098">
    <property type="entry name" value="zf-CCHC"/>
    <property type="match status" value="1"/>
</dbReference>
<gene>
    <name evidence="4" type="ORF">BVRB_003660</name>
</gene>
<dbReference type="PANTHER" id="PTHR35046:SF26">
    <property type="entry name" value="RNA-DIRECTED DNA POLYMERASE"/>
    <property type="match status" value="1"/>
</dbReference>
<evidence type="ECO:0000313" key="4">
    <source>
        <dbReference type="EMBL" id="KMS95930.1"/>
    </source>
</evidence>
<keyword evidence="1" id="KW-0479">Metal-binding</keyword>
<evidence type="ECO:0000259" key="3">
    <source>
        <dbReference type="PROSITE" id="PS50158"/>
    </source>
</evidence>
<dbReference type="Gene3D" id="4.10.60.10">
    <property type="entry name" value="Zinc finger, CCHC-type"/>
    <property type="match status" value="1"/>
</dbReference>
<dbReference type="GO" id="GO:0008270">
    <property type="term" value="F:zinc ion binding"/>
    <property type="evidence" value="ECO:0007669"/>
    <property type="project" value="UniProtKB-KW"/>
</dbReference>
<dbReference type="OMA" id="ESRCLIN"/>
<reference evidence="4 5" key="1">
    <citation type="journal article" date="2014" name="Nature">
        <title>The genome of the recently domesticated crop plant sugar beet (Beta vulgaris).</title>
        <authorList>
            <person name="Dohm J.C."/>
            <person name="Minoche A.E."/>
            <person name="Holtgrawe D."/>
            <person name="Capella-Gutierrez S."/>
            <person name="Zakrzewski F."/>
            <person name="Tafer H."/>
            <person name="Rupp O."/>
            <person name="Sorensen T.R."/>
            <person name="Stracke R."/>
            <person name="Reinhardt R."/>
            <person name="Goesmann A."/>
            <person name="Kraft T."/>
            <person name="Schulz B."/>
            <person name="Stadler P.F."/>
            <person name="Schmidt T."/>
            <person name="Gabaldon T."/>
            <person name="Lehrach H."/>
            <person name="Weisshaar B."/>
            <person name="Himmelbauer H."/>
        </authorList>
    </citation>
    <scope>NUCLEOTIDE SEQUENCE [LARGE SCALE GENOMIC DNA]</scope>
    <source>
        <tissue evidence="4">Taproot</tissue>
    </source>
</reference>
<dbReference type="Proteomes" id="UP000035740">
    <property type="component" value="Unassembled WGS sequence"/>
</dbReference>
<feature type="domain" description="CCHC-type" evidence="3">
    <location>
        <begin position="105"/>
        <end position="120"/>
    </location>
</feature>
<dbReference type="InterPro" id="IPR001878">
    <property type="entry name" value="Znf_CCHC"/>
</dbReference>
<keyword evidence="5" id="KW-1185">Reference proteome</keyword>
<dbReference type="SUPFAM" id="SSF57756">
    <property type="entry name" value="Retrovirus zinc finger-like domains"/>
    <property type="match status" value="1"/>
</dbReference>
<proteinExistence type="predicted"/>
<feature type="region of interest" description="Disordered" evidence="2">
    <location>
        <begin position="221"/>
        <end position="241"/>
    </location>
</feature>
<sequence length="321" mass="36060">MACDCKDEDEQKSAKFLIGLNTPIANLVELQVYHSFDELCQLATKVERQQKEAKGKSTRFSFTPKTETSSSIVKTDTFDKGKGGEEEFKTPPNVVGQKGMRERVCFKCQGQGHIAKQCPNRMLITLEERFALLTQQMEEASGEKAREDERSPEATLHDMADPSFWAATPIYEPEAKRGLIVRRTLVAAPLEDATDEQRENLFESRCLINVDGARVGLKPLPPKRNLIPMPKESASSVQDGGGHVCLQSCRDEMLETASTKKERSASVLHLRQDSRLSEGDYVWLSLSAQKLHIDHKNDEPMDEGPFKVVKKLGFDTYKNLL</sequence>
<evidence type="ECO:0000256" key="2">
    <source>
        <dbReference type="SAM" id="MobiDB-lite"/>
    </source>
</evidence>
<dbReference type="InterPro" id="IPR036875">
    <property type="entry name" value="Znf_CCHC_sf"/>
</dbReference>
<keyword evidence="1" id="KW-0863">Zinc-finger</keyword>
<dbReference type="Gramene" id="KMS95930">
    <property type="protein sequence ID" value="KMS95930"/>
    <property type="gene ID" value="BVRB_003660"/>
</dbReference>
<organism evidence="4 5">
    <name type="scientific">Beta vulgaris subsp. vulgaris</name>
    <name type="common">Beet</name>
    <dbReference type="NCBI Taxonomy" id="3555"/>
    <lineage>
        <taxon>Eukaryota</taxon>
        <taxon>Viridiplantae</taxon>
        <taxon>Streptophyta</taxon>
        <taxon>Embryophyta</taxon>
        <taxon>Tracheophyta</taxon>
        <taxon>Spermatophyta</taxon>
        <taxon>Magnoliopsida</taxon>
        <taxon>eudicotyledons</taxon>
        <taxon>Gunneridae</taxon>
        <taxon>Pentapetalae</taxon>
        <taxon>Caryophyllales</taxon>
        <taxon>Chenopodiaceae</taxon>
        <taxon>Betoideae</taxon>
        <taxon>Beta</taxon>
    </lineage>
</organism>
<dbReference type="OrthoDB" id="1731207at2759"/>
<accession>A0A0J8DYH5</accession>
<dbReference type="PANTHER" id="PTHR35046">
    <property type="entry name" value="ZINC KNUCKLE (CCHC-TYPE) FAMILY PROTEIN"/>
    <property type="match status" value="1"/>
</dbReference>
<dbReference type="GO" id="GO:0003676">
    <property type="term" value="F:nucleic acid binding"/>
    <property type="evidence" value="ECO:0007669"/>
    <property type="project" value="InterPro"/>
</dbReference>
<dbReference type="SMART" id="SM00343">
    <property type="entry name" value="ZnF_C2HC"/>
    <property type="match status" value="1"/>
</dbReference>